<protein>
    <submittedName>
        <fullName evidence="2">Uncharacterized protein</fullName>
    </submittedName>
</protein>
<comment type="caution">
    <text evidence="2">The sequence shown here is derived from an EMBL/GenBank/DDBJ whole genome shotgun (WGS) entry which is preliminary data.</text>
</comment>
<dbReference type="RefSeq" id="WP_379906820.1">
    <property type="nucleotide sequence ID" value="NZ_JBHRTR010000054.1"/>
</dbReference>
<organism evidence="2 3">
    <name type="scientific">Marinibaculum pumilum</name>
    <dbReference type="NCBI Taxonomy" id="1766165"/>
    <lineage>
        <taxon>Bacteria</taxon>
        <taxon>Pseudomonadati</taxon>
        <taxon>Pseudomonadota</taxon>
        <taxon>Alphaproteobacteria</taxon>
        <taxon>Rhodospirillales</taxon>
        <taxon>Rhodospirillaceae</taxon>
        <taxon>Marinibaculum</taxon>
    </lineage>
</organism>
<name>A0ABV7L9J7_9PROT</name>
<proteinExistence type="predicted"/>
<keyword evidence="3" id="KW-1185">Reference proteome</keyword>
<feature type="compositionally biased region" description="Low complexity" evidence="1">
    <location>
        <begin position="17"/>
        <end position="41"/>
    </location>
</feature>
<dbReference type="Proteomes" id="UP001595528">
    <property type="component" value="Unassembled WGS sequence"/>
</dbReference>
<feature type="region of interest" description="Disordered" evidence="1">
    <location>
        <begin position="1"/>
        <end position="67"/>
    </location>
</feature>
<gene>
    <name evidence="2" type="ORF">ACFOGJ_29135</name>
</gene>
<feature type="compositionally biased region" description="Basic residues" evidence="1">
    <location>
        <begin position="55"/>
        <end position="67"/>
    </location>
</feature>
<evidence type="ECO:0000313" key="2">
    <source>
        <dbReference type="EMBL" id="MFC3231348.1"/>
    </source>
</evidence>
<accession>A0ABV7L9J7</accession>
<evidence type="ECO:0000313" key="3">
    <source>
        <dbReference type="Proteomes" id="UP001595528"/>
    </source>
</evidence>
<dbReference type="EMBL" id="JBHRTR010000054">
    <property type="protein sequence ID" value="MFC3231348.1"/>
    <property type="molecule type" value="Genomic_DNA"/>
</dbReference>
<feature type="compositionally biased region" description="Polar residues" evidence="1">
    <location>
        <begin position="1"/>
        <end position="11"/>
    </location>
</feature>
<feature type="compositionally biased region" description="Basic and acidic residues" evidence="1">
    <location>
        <begin position="42"/>
        <end position="51"/>
    </location>
</feature>
<reference evidence="3" key="1">
    <citation type="journal article" date="2019" name="Int. J. Syst. Evol. Microbiol.">
        <title>The Global Catalogue of Microorganisms (GCM) 10K type strain sequencing project: providing services to taxonomists for standard genome sequencing and annotation.</title>
        <authorList>
            <consortium name="The Broad Institute Genomics Platform"/>
            <consortium name="The Broad Institute Genome Sequencing Center for Infectious Disease"/>
            <person name="Wu L."/>
            <person name="Ma J."/>
        </authorList>
    </citation>
    <scope>NUCLEOTIDE SEQUENCE [LARGE SCALE GENOMIC DNA]</scope>
    <source>
        <strain evidence="3">KCTC 42964</strain>
    </source>
</reference>
<sequence length="382" mass="42730">MSSAQPETAEQSRGETAAQPPAGDAAPAGAAQAQPDAGAKAPARDGKKDAPAARAARRPKPTHVQFRHKFFNSVKGSVFRRSTADESPGFAVTLGDNEVLLSFPGIKREFHLEEGSADAEMLDLIAQALDFVATIKVGDPLPREILTGEASWEVTDRHRLIASQRVCLQLTTWISGEETVITDPDQLIQLADDPKTRERVNEAFVEAAVALGLGRERKDEVVQLVEQLASELAYIEAIREEYERVEAMDQKVQSYRRLYVTDMSVLEELSSCERFMAIAVKDYGQRLEQIDAQTGEIMALLKNAASTIRFIREGRDDLHRRLAAWQELLSAWEAQPVKRGQGVEELLRKSNRFLAPRFMPRDEWILMSQLQEKHEPTTARVW</sequence>
<evidence type="ECO:0000256" key="1">
    <source>
        <dbReference type="SAM" id="MobiDB-lite"/>
    </source>
</evidence>